<dbReference type="PANTHER" id="PTHR33840:SF1">
    <property type="entry name" value="TLE1 PHOSPHOLIPASE DOMAIN-CONTAINING PROTEIN"/>
    <property type="match status" value="1"/>
</dbReference>
<reference evidence="3 4" key="1">
    <citation type="submission" date="2014-04" db="EMBL/GenBank/DDBJ databases">
        <authorList>
            <consortium name="DOE Joint Genome Institute"/>
            <person name="Kuo A."/>
            <person name="Kohler A."/>
            <person name="Jargeat P."/>
            <person name="Nagy L.G."/>
            <person name="Floudas D."/>
            <person name="Copeland A."/>
            <person name="Barry K.W."/>
            <person name="Cichocki N."/>
            <person name="Veneault-Fourrey C."/>
            <person name="LaButti K."/>
            <person name="Lindquist E.A."/>
            <person name="Lipzen A."/>
            <person name="Lundell T."/>
            <person name="Morin E."/>
            <person name="Murat C."/>
            <person name="Sun H."/>
            <person name="Tunlid A."/>
            <person name="Henrissat B."/>
            <person name="Grigoriev I.V."/>
            <person name="Hibbett D.S."/>
            <person name="Martin F."/>
            <person name="Nordberg H.P."/>
            <person name="Cantor M.N."/>
            <person name="Hua S.X."/>
        </authorList>
    </citation>
    <scope>NUCLEOTIDE SEQUENCE [LARGE SCALE GENOMIC DNA]</scope>
    <source>
        <strain evidence="3 4">Ve08.2h10</strain>
    </source>
</reference>
<sequence length="655" mass="74006">MQSIEPKTASDGGVVRDPVERPPRCTRCTTQLHTNGPIAEPRNLVVCIDGTSNKFGRKNTNIVKLFAKIDLDPEAPALPRQRAYYSSGLGTRPKAWHVVSRIQRSVSDLLDEAVAWNVEEIVQDAYSWLAKEYREGDQIYLFGFSRGAYQVRILSGMIYQVGLIKTVTERQVGTAYEHYMAVRSRKLHAKDTASAFKHTFCRKDMKVHFVGVWDTVSSVGLVKEDVFLSSSSSAEHACHFRHALALDERRVKFIPEYFHEMNTTADDKKPYNVDLQKSECILDEKLADEEKLIVTDEATNVESAKGASGNLKVGKTNNIKEVWFAGSHSDIGGANSPGTSFHAGNVSLMWMRHEATACGLLLKPTDIVWTPADIDYGTSNSLSLGWKILEFFPIKHQVSWCGPGEHVLRFHLSKPRRIIPGQKIHASVLFANTYRPRALLGEGFVFPAGFPSMSCDELDDEKWEKVLFDYTAVRELFGRLQSSQAVPLRYLDRLLFVLRFKEGKDCVRRVDKWQETFHNIIHSDSEGIVRLVAIVAFYEASVDEATLSEDVLKEAQTHLKDILSRRSDQNCRRALALLRPLTDHEMLRKSILTADLIKTFTELLDHVLRYPASDFGQVMGALGCLLRHEDLEIPLFERSRPLLMLAGHGNKLYLL</sequence>
<dbReference type="PANTHER" id="PTHR33840">
    <property type="match status" value="1"/>
</dbReference>
<evidence type="ECO:0000256" key="1">
    <source>
        <dbReference type="SAM" id="MobiDB-lite"/>
    </source>
</evidence>
<proteinExistence type="predicted"/>
<dbReference type="Pfam" id="PF09994">
    <property type="entry name" value="T6SS_Tle1-like_cat"/>
    <property type="match status" value="1"/>
</dbReference>
<name>A0A0D0E437_9AGAM</name>
<evidence type="ECO:0000313" key="4">
    <source>
        <dbReference type="Proteomes" id="UP000054538"/>
    </source>
</evidence>
<dbReference type="InterPro" id="IPR018712">
    <property type="entry name" value="Tle1-like_cat"/>
</dbReference>
<keyword evidence="4" id="KW-1185">Reference proteome</keyword>
<dbReference type="InParanoid" id="A0A0D0E437"/>
<dbReference type="HOGENOM" id="CLU_005049_5_1_1"/>
<dbReference type="OrthoDB" id="538223at2759"/>
<accession>A0A0D0E437</accession>
<gene>
    <name evidence="3" type="ORF">PAXRUDRAFT_607075</name>
</gene>
<reference evidence="4" key="2">
    <citation type="submission" date="2015-01" db="EMBL/GenBank/DDBJ databases">
        <title>Evolutionary Origins and Diversification of the Mycorrhizal Mutualists.</title>
        <authorList>
            <consortium name="DOE Joint Genome Institute"/>
            <consortium name="Mycorrhizal Genomics Consortium"/>
            <person name="Kohler A."/>
            <person name="Kuo A."/>
            <person name="Nagy L.G."/>
            <person name="Floudas D."/>
            <person name="Copeland A."/>
            <person name="Barry K.W."/>
            <person name="Cichocki N."/>
            <person name="Veneault-Fourrey C."/>
            <person name="LaButti K."/>
            <person name="Lindquist E.A."/>
            <person name="Lipzen A."/>
            <person name="Lundell T."/>
            <person name="Morin E."/>
            <person name="Murat C."/>
            <person name="Riley R."/>
            <person name="Ohm R."/>
            <person name="Sun H."/>
            <person name="Tunlid A."/>
            <person name="Henrissat B."/>
            <person name="Grigoriev I.V."/>
            <person name="Hibbett D.S."/>
            <person name="Martin F."/>
        </authorList>
    </citation>
    <scope>NUCLEOTIDE SEQUENCE [LARGE SCALE GENOMIC DNA]</scope>
    <source>
        <strain evidence="4">Ve08.2h10</strain>
    </source>
</reference>
<feature type="region of interest" description="Disordered" evidence="1">
    <location>
        <begin position="1"/>
        <end position="23"/>
    </location>
</feature>
<feature type="domain" description="T6SS Phospholipase effector Tle1-like catalytic" evidence="2">
    <location>
        <begin position="42"/>
        <end position="353"/>
    </location>
</feature>
<protein>
    <recommendedName>
        <fullName evidence="2">T6SS Phospholipase effector Tle1-like catalytic domain-containing protein</fullName>
    </recommendedName>
</protein>
<dbReference type="Proteomes" id="UP000054538">
    <property type="component" value="Unassembled WGS sequence"/>
</dbReference>
<dbReference type="EMBL" id="KN825333">
    <property type="protein sequence ID" value="KIK91920.1"/>
    <property type="molecule type" value="Genomic_DNA"/>
</dbReference>
<evidence type="ECO:0000259" key="2">
    <source>
        <dbReference type="Pfam" id="PF09994"/>
    </source>
</evidence>
<dbReference type="STRING" id="930991.A0A0D0E437"/>
<dbReference type="AlphaFoldDB" id="A0A0D0E437"/>
<organism evidence="3 4">
    <name type="scientific">Paxillus rubicundulus Ve08.2h10</name>
    <dbReference type="NCBI Taxonomy" id="930991"/>
    <lineage>
        <taxon>Eukaryota</taxon>
        <taxon>Fungi</taxon>
        <taxon>Dikarya</taxon>
        <taxon>Basidiomycota</taxon>
        <taxon>Agaricomycotina</taxon>
        <taxon>Agaricomycetes</taxon>
        <taxon>Agaricomycetidae</taxon>
        <taxon>Boletales</taxon>
        <taxon>Paxilineae</taxon>
        <taxon>Paxillaceae</taxon>
        <taxon>Paxillus</taxon>
    </lineage>
</organism>
<evidence type="ECO:0000313" key="3">
    <source>
        <dbReference type="EMBL" id="KIK91920.1"/>
    </source>
</evidence>